<dbReference type="Pfam" id="PF09838">
    <property type="entry name" value="DUF2065"/>
    <property type="match status" value="1"/>
</dbReference>
<evidence type="ECO:0000256" key="1">
    <source>
        <dbReference type="SAM" id="Phobius"/>
    </source>
</evidence>
<accession>A0A3A8A6D3</accession>
<comment type="caution">
    <text evidence="2">The sequence shown here is derived from an EMBL/GenBank/DDBJ whole genome shotgun (WGS) entry which is preliminary data.</text>
</comment>
<dbReference type="InterPro" id="IPR019201">
    <property type="entry name" value="DUF2065"/>
</dbReference>
<evidence type="ECO:0000313" key="3">
    <source>
        <dbReference type="Proteomes" id="UP000246132"/>
    </source>
</evidence>
<keyword evidence="1" id="KW-1133">Transmembrane helix</keyword>
<dbReference type="OrthoDB" id="9815199at2"/>
<feature type="transmembrane region" description="Helical" evidence="1">
    <location>
        <begin position="40"/>
        <end position="59"/>
    </location>
</feature>
<sequence>MADLVTALGLVLVIEGIVYGAFPDLGRRIGEFLRTAPADQLRIAGLVSAAIGVGIVWLARTFL</sequence>
<keyword evidence="1" id="KW-0472">Membrane</keyword>
<name>A0A3A8A6D3_9HYPH</name>
<reference evidence="2 3" key="1">
    <citation type="journal article" date="2018" name="Int. J. Syst. Bacteriol.">
        <title>Oceaniradius stylonemae gen. nov., sp. nov., isolated from a red alga, Stylonema cornu-cervi.</title>
        <authorList>
            <person name="Jeong S."/>
        </authorList>
    </citation>
    <scope>NUCLEOTIDE SEQUENCE [LARGE SCALE GENOMIC DNA]</scope>
    <source>
        <strain evidence="2 3">StC1</strain>
    </source>
</reference>
<evidence type="ECO:0000313" key="2">
    <source>
        <dbReference type="EMBL" id="RKF05755.1"/>
    </source>
</evidence>
<protein>
    <submittedName>
        <fullName evidence="2">DUF2065 domain-containing protein</fullName>
    </submittedName>
</protein>
<organism evidence="2 3">
    <name type="scientific">Oceaniradius stylonematis</name>
    <dbReference type="NCBI Taxonomy" id="2184161"/>
    <lineage>
        <taxon>Bacteria</taxon>
        <taxon>Pseudomonadati</taxon>
        <taxon>Pseudomonadota</taxon>
        <taxon>Alphaproteobacteria</taxon>
        <taxon>Hyphomicrobiales</taxon>
        <taxon>Ahrensiaceae</taxon>
        <taxon>Oceaniradius</taxon>
    </lineage>
</organism>
<dbReference type="EMBL" id="QFWV02000008">
    <property type="protein sequence ID" value="RKF05755.1"/>
    <property type="molecule type" value="Genomic_DNA"/>
</dbReference>
<proteinExistence type="predicted"/>
<dbReference type="AlphaFoldDB" id="A0A3A8A6D3"/>
<dbReference type="Proteomes" id="UP000246132">
    <property type="component" value="Unassembled WGS sequence"/>
</dbReference>
<dbReference type="RefSeq" id="WP_109766384.1">
    <property type="nucleotide sequence ID" value="NZ_JASHJQ010000010.1"/>
</dbReference>
<keyword evidence="3" id="KW-1185">Reference proteome</keyword>
<keyword evidence="1" id="KW-0812">Transmembrane</keyword>
<gene>
    <name evidence="2" type="ORF">DEM25_014260</name>
</gene>